<name>A0A6C0KCV5_9ZZZZ</name>
<proteinExistence type="predicted"/>
<evidence type="ECO:0000313" key="1">
    <source>
        <dbReference type="EMBL" id="QHU15845.1"/>
    </source>
</evidence>
<reference evidence="1" key="1">
    <citation type="journal article" date="2020" name="Nature">
        <title>Giant virus diversity and host interactions through global metagenomics.</title>
        <authorList>
            <person name="Schulz F."/>
            <person name="Roux S."/>
            <person name="Paez-Espino D."/>
            <person name="Jungbluth S."/>
            <person name="Walsh D.A."/>
            <person name="Denef V.J."/>
            <person name="McMahon K.D."/>
            <person name="Konstantinidis K.T."/>
            <person name="Eloe-Fadrosh E.A."/>
            <person name="Kyrpides N.C."/>
            <person name="Woyke T."/>
        </authorList>
    </citation>
    <scope>NUCLEOTIDE SEQUENCE</scope>
    <source>
        <strain evidence="1">GVMAG-S-3300010158-109</strain>
    </source>
</reference>
<dbReference type="AlphaFoldDB" id="A0A6C0KCV5"/>
<dbReference type="EMBL" id="MN740868">
    <property type="protein sequence ID" value="QHU15845.1"/>
    <property type="molecule type" value="Genomic_DNA"/>
</dbReference>
<organism evidence="1">
    <name type="scientific">viral metagenome</name>
    <dbReference type="NCBI Taxonomy" id="1070528"/>
    <lineage>
        <taxon>unclassified sequences</taxon>
        <taxon>metagenomes</taxon>
        <taxon>organismal metagenomes</taxon>
    </lineage>
</organism>
<sequence>MSLKSYSSKCIKKYLMAYNMKLKHSYETDKNAETTGDLYIKLDVENVKIGHLHYSIDESANLHIDMIRVNRRNKPSIPIKITKILLLYLLSKHTDDVQTATLTALPSNDQTKIGNEFCLICFYQQLGFDPIAYDSKKMVDKCVRKIKKIDPDYDKRSDMCILCECQKNDIIFTKIDLRYLRVDMKALLPNLIKLLDIAYNDINESC</sequence>
<protein>
    <submittedName>
        <fullName evidence="1">Uncharacterized protein</fullName>
    </submittedName>
</protein>
<accession>A0A6C0KCV5</accession>